<evidence type="ECO:0000313" key="2">
    <source>
        <dbReference type="EMBL" id="KRY20103.1"/>
    </source>
</evidence>
<reference evidence="2 3" key="1">
    <citation type="submission" date="2015-01" db="EMBL/GenBank/DDBJ databases">
        <title>Evolution of Trichinella species and genotypes.</title>
        <authorList>
            <person name="Korhonen P.K."/>
            <person name="Edoardo P."/>
            <person name="Giuseppe L.R."/>
            <person name="Gasser R.B."/>
        </authorList>
    </citation>
    <scope>NUCLEOTIDE SEQUENCE [LARGE SCALE GENOMIC DNA]</scope>
    <source>
        <strain evidence="2">ISS2496</strain>
    </source>
</reference>
<dbReference type="Proteomes" id="UP000054783">
    <property type="component" value="Unassembled WGS sequence"/>
</dbReference>
<feature type="transmembrane region" description="Helical" evidence="1">
    <location>
        <begin position="35"/>
        <end position="55"/>
    </location>
</feature>
<proteinExistence type="predicted"/>
<organism evidence="2 3">
    <name type="scientific">Trichinella patagoniensis</name>
    <dbReference type="NCBI Taxonomy" id="990121"/>
    <lineage>
        <taxon>Eukaryota</taxon>
        <taxon>Metazoa</taxon>
        <taxon>Ecdysozoa</taxon>
        <taxon>Nematoda</taxon>
        <taxon>Enoplea</taxon>
        <taxon>Dorylaimia</taxon>
        <taxon>Trichinellida</taxon>
        <taxon>Trichinellidae</taxon>
        <taxon>Trichinella</taxon>
    </lineage>
</organism>
<dbReference type="AlphaFoldDB" id="A0A0V1A5I3"/>
<evidence type="ECO:0000313" key="3">
    <source>
        <dbReference type="Proteomes" id="UP000054783"/>
    </source>
</evidence>
<gene>
    <name evidence="2" type="ORF">T12_2598</name>
</gene>
<accession>A0A0V1A5I3</accession>
<sequence>MCRIVRPELSLENIISQVADVLAARWFHLRRAGSFVRLLSGFPGVVSLHLIRVYYQCATLPLMMLHAVRLQPHYFHYWYGISQSLLSFPHRGIASHTPSFGKKRGPSPTPAHGRCVLRYRGYSPVSLGLRDQTGSRSEHPAAAATLDQAWRSQASLPCSRERHHVQKRAIKPLCLSIPLRVVVRGAKVRGALVDQHLDHGTSLHVGERECGCPFGEVVHQVDFLMVSFPAAQECPCQHAAGGIPQSWPALAHGCSSLGPSSSHTACTCGPCVHVTAHSRPVELAPDSCQRPPFAQVACVPTIVHGLLDFISEYSRHQHLLSPFLSRESAAISPDEDFHLHPTAPLLPQHVHAAATRRGHSTGQQAPHNHCHSSRISGSACWAANNCSLKPWATSSGLSWAAQTAHALPSSSRPHGV</sequence>
<name>A0A0V1A5I3_9BILA</name>
<keyword evidence="3" id="KW-1185">Reference proteome</keyword>
<dbReference type="EMBL" id="JYDQ01000028">
    <property type="protein sequence ID" value="KRY20103.1"/>
    <property type="molecule type" value="Genomic_DNA"/>
</dbReference>
<keyword evidence="1" id="KW-0472">Membrane</keyword>
<comment type="caution">
    <text evidence="2">The sequence shown here is derived from an EMBL/GenBank/DDBJ whole genome shotgun (WGS) entry which is preliminary data.</text>
</comment>
<keyword evidence="1" id="KW-1133">Transmembrane helix</keyword>
<keyword evidence="1" id="KW-0812">Transmembrane</keyword>
<protein>
    <submittedName>
        <fullName evidence="2">Uncharacterized protein</fullName>
    </submittedName>
</protein>
<evidence type="ECO:0000256" key="1">
    <source>
        <dbReference type="SAM" id="Phobius"/>
    </source>
</evidence>